<dbReference type="Proteomes" id="UP001499987">
    <property type="component" value="Unassembled WGS sequence"/>
</dbReference>
<reference evidence="1 2" key="1">
    <citation type="journal article" date="2019" name="Int. J. Syst. Evol. Microbiol.">
        <title>The Global Catalogue of Microorganisms (GCM) 10K type strain sequencing project: providing services to taxonomists for standard genome sequencing and annotation.</title>
        <authorList>
            <consortium name="The Broad Institute Genomics Platform"/>
            <consortium name="The Broad Institute Genome Sequencing Center for Infectious Disease"/>
            <person name="Wu L."/>
            <person name="Ma J."/>
        </authorList>
    </citation>
    <scope>NUCLEOTIDE SEQUENCE [LARGE SCALE GENOMIC DNA]</scope>
    <source>
        <strain evidence="1 2">JCM 13002</strain>
    </source>
</reference>
<gene>
    <name evidence="1" type="ORF">GCM10009663_00960</name>
</gene>
<comment type="caution">
    <text evidence="1">The sequence shown here is derived from an EMBL/GenBank/DDBJ whole genome shotgun (WGS) entry which is preliminary data.</text>
</comment>
<sequence length="185" mass="19595">MTAMSGAPWSVSLDYSHDAAFALAIRDALGIAGPPGLPPVAPPPELAVDPAAPADGAGAAWRHWWDRALPPTGQDEPGSPVLPDAPLDRVVTENFAALQAWSAARKREVARATSPSRAVPRIRDFLREHERATGVRLAGFRLDVTALPVAGSVFLPLGGNRIAVSIVLLSDRAEYLRRILAHVGP</sequence>
<evidence type="ECO:0000313" key="2">
    <source>
        <dbReference type="Proteomes" id="UP001499987"/>
    </source>
</evidence>
<name>A0ABN1T9A7_9ACTN</name>
<keyword evidence="2" id="KW-1185">Reference proteome</keyword>
<organism evidence="1 2">
    <name type="scientific">Kitasatospora arboriphila</name>
    <dbReference type="NCBI Taxonomy" id="258052"/>
    <lineage>
        <taxon>Bacteria</taxon>
        <taxon>Bacillati</taxon>
        <taxon>Actinomycetota</taxon>
        <taxon>Actinomycetes</taxon>
        <taxon>Kitasatosporales</taxon>
        <taxon>Streptomycetaceae</taxon>
        <taxon>Kitasatospora</taxon>
    </lineage>
</organism>
<evidence type="ECO:0000313" key="1">
    <source>
        <dbReference type="EMBL" id="GAA1069280.1"/>
    </source>
</evidence>
<accession>A0ABN1T9A7</accession>
<dbReference type="EMBL" id="BAAALD010000001">
    <property type="protein sequence ID" value="GAA1069280.1"/>
    <property type="molecule type" value="Genomic_DNA"/>
</dbReference>
<protein>
    <submittedName>
        <fullName evidence="1">Uncharacterized protein</fullName>
    </submittedName>
</protein>
<dbReference type="RefSeq" id="WP_344621420.1">
    <property type="nucleotide sequence ID" value="NZ_BAAALD010000001.1"/>
</dbReference>
<proteinExistence type="predicted"/>